<dbReference type="Gene3D" id="3.30.70.370">
    <property type="match status" value="1"/>
</dbReference>
<reference evidence="1" key="1">
    <citation type="journal article" date="2015" name="Nature">
        <title>Complex archaea that bridge the gap between prokaryotes and eukaryotes.</title>
        <authorList>
            <person name="Spang A."/>
            <person name="Saw J.H."/>
            <person name="Jorgensen S.L."/>
            <person name="Zaremba-Niedzwiedzka K."/>
            <person name="Martijn J."/>
            <person name="Lind A.E."/>
            <person name="van Eijk R."/>
            <person name="Schleper C."/>
            <person name="Guy L."/>
            <person name="Ettema T.J."/>
        </authorList>
    </citation>
    <scope>NUCLEOTIDE SEQUENCE</scope>
</reference>
<accession>A0A0F9DL93</accession>
<comment type="caution">
    <text evidence="1">The sequence shown here is derived from an EMBL/GenBank/DDBJ whole genome shotgun (WGS) entry which is preliminary data.</text>
</comment>
<name>A0A0F9DL93_9ZZZZ</name>
<sequence length="93" mass="10815">DRMAVNMPISSASSDLNLLNFIYLYENRKRWNIWPMFTVHDSIMVEIPSPDVIGPIKKELEANAFKLVEGKIPFPYDVKWGPSWGESEKWSEN</sequence>
<dbReference type="EMBL" id="LAZR01038860">
    <property type="protein sequence ID" value="KKL18466.1"/>
    <property type="molecule type" value="Genomic_DNA"/>
</dbReference>
<protein>
    <recommendedName>
        <fullName evidence="2">DNA-directed DNA polymerase family A palm domain-containing protein</fullName>
    </recommendedName>
</protein>
<gene>
    <name evidence="1" type="ORF">LCGC14_2475270</name>
</gene>
<dbReference type="SUPFAM" id="SSF56672">
    <property type="entry name" value="DNA/RNA polymerases"/>
    <property type="match status" value="1"/>
</dbReference>
<evidence type="ECO:0008006" key="2">
    <source>
        <dbReference type="Google" id="ProtNLM"/>
    </source>
</evidence>
<dbReference type="AlphaFoldDB" id="A0A0F9DL93"/>
<dbReference type="Gene3D" id="1.10.150.20">
    <property type="entry name" value="5' to 3' exonuclease, C-terminal subdomain"/>
    <property type="match status" value="1"/>
</dbReference>
<proteinExistence type="predicted"/>
<dbReference type="InterPro" id="IPR043502">
    <property type="entry name" value="DNA/RNA_pol_sf"/>
</dbReference>
<feature type="non-terminal residue" evidence="1">
    <location>
        <position position="1"/>
    </location>
</feature>
<evidence type="ECO:0000313" key="1">
    <source>
        <dbReference type="EMBL" id="KKL18466.1"/>
    </source>
</evidence>
<organism evidence="1">
    <name type="scientific">marine sediment metagenome</name>
    <dbReference type="NCBI Taxonomy" id="412755"/>
    <lineage>
        <taxon>unclassified sequences</taxon>
        <taxon>metagenomes</taxon>
        <taxon>ecological metagenomes</taxon>
    </lineage>
</organism>